<gene>
    <name evidence="4" type="ORF">SAMN04490356_5736</name>
</gene>
<dbReference type="Gene3D" id="3.40.50.720">
    <property type="entry name" value="NAD(P)-binding Rossmann-like Domain"/>
    <property type="match status" value="1"/>
</dbReference>
<dbReference type="Proteomes" id="UP000198609">
    <property type="component" value="Unassembled WGS sequence"/>
</dbReference>
<evidence type="ECO:0000256" key="1">
    <source>
        <dbReference type="ARBA" id="ARBA00006484"/>
    </source>
</evidence>
<dbReference type="InterPro" id="IPR020904">
    <property type="entry name" value="Sc_DH/Rdtase_CS"/>
</dbReference>
<sequence>MIDLIDYLGEHLAYRYHHLLRGSDIRMNSKIAVVTGASRGIGRAVAERLGTDGARVIVNYHSDAVAAKDAVAAVERAGGRATAVRADVRDATQLSSLVKAAVTEYGGLDVLVSNTGMARPTSLADATDEDLERHFAINTRPVFRALKEAALHMRHGGRVVVISSGATVVAHPGAGLYAASKAAAEQLARAAAHELGPRGITVNSVLPGATRTDALQAQMPADVAASIRSQTPLGRLGEPADIASVVAFLVSDEGAWINGQTIHASGGLF</sequence>
<dbReference type="FunFam" id="3.40.50.720:FF:000084">
    <property type="entry name" value="Short-chain dehydrogenase reductase"/>
    <property type="match status" value="1"/>
</dbReference>
<name>A0A1H4VS50_STRMJ</name>
<dbReference type="EMBL" id="FNST01000002">
    <property type="protein sequence ID" value="SEC83877.1"/>
    <property type="molecule type" value="Genomic_DNA"/>
</dbReference>
<reference evidence="5" key="1">
    <citation type="submission" date="2016-10" db="EMBL/GenBank/DDBJ databases">
        <authorList>
            <person name="Varghese N."/>
            <person name="Submissions S."/>
        </authorList>
    </citation>
    <scope>NUCLEOTIDE SEQUENCE [LARGE SCALE GENOMIC DNA]</scope>
    <source>
        <strain evidence="5">DSM 40318</strain>
    </source>
</reference>
<keyword evidence="2" id="KW-0560">Oxidoreductase</keyword>
<dbReference type="PROSITE" id="PS00061">
    <property type="entry name" value="ADH_SHORT"/>
    <property type="match status" value="1"/>
</dbReference>
<evidence type="ECO:0000313" key="5">
    <source>
        <dbReference type="Proteomes" id="UP000198609"/>
    </source>
</evidence>
<organism evidence="4 5">
    <name type="scientific">Streptomyces melanosporofaciens</name>
    <dbReference type="NCBI Taxonomy" id="67327"/>
    <lineage>
        <taxon>Bacteria</taxon>
        <taxon>Bacillati</taxon>
        <taxon>Actinomycetota</taxon>
        <taxon>Actinomycetes</taxon>
        <taxon>Kitasatosporales</taxon>
        <taxon>Streptomycetaceae</taxon>
        <taxon>Streptomyces</taxon>
        <taxon>Streptomyces violaceusniger group</taxon>
    </lineage>
</organism>
<dbReference type="InterPro" id="IPR002347">
    <property type="entry name" value="SDR_fam"/>
</dbReference>
<evidence type="ECO:0000259" key="3">
    <source>
        <dbReference type="SMART" id="SM00822"/>
    </source>
</evidence>
<keyword evidence="5" id="KW-1185">Reference proteome</keyword>
<dbReference type="Pfam" id="PF13561">
    <property type="entry name" value="adh_short_C2"/>
    <property type="match status" value="1"/>
</dbReference>
<proteinExistence type="inferred from homology"/>
<dbReference type="SMART" id="SM00822">
    <property type="entry name" value="PKS_KR"/>
    <property type="match status" value="1"/>
</dbReference>
<dbReference type="AlphaFoldDB" id="A0A1H4VS50"/>
<dbReference type="PRINTS" id="PR00080">
    <property type="entry name" value="SDRFAMILY"/>
</dbReference>
<dbReference type="SUPFAM" id="SSF51735">
    <property type="entry name" value="NAD(P)-binding Rossmann-fold domains"/>
    <property type="match status" value="1"/>
</dbReference>
<evidence type="ECO:0000256" key="2">
    <source>
        <dbReference type="ARBA" id="ARBA00023002"/>
    </source>
</evidence>
<dbReference type="GO" id="GO:0016614">
    <property type="term" value="F:oxidoreductase activity, acting on CH-OH group of donors"/>
    <property type="evidence" value="ECO:0007669"/>
    <property type="project" value="UniProtKB-ARBA"/>
</dbReference>
<dbReference type="RefSeq" id="WP_244321018.1">
    <property type="nucleotide sequence ID" value="NZ_FNST01000002.1"/>
</dbReference>
<dbReference type="InterPro" id="IPR036291">
    <property type="entry name" value="NAD(P)-bd_dom_sf"/>
</dbReference>
<dbReference type="PANTHER" id="PTHR48107:SF7">
    <property type="entry name" value="RE15974P"/>
    <property type="match status" value="1"/>
</dbReference>
<dbReference type="InterPro" id="IPR057326">
    <property type="entry name" value="KR_dom"/>
</dbReference>
<dbReference type="PANTHER" id="PTHR48107">
    <property type="entry name" value="NADPH-DEPENDENT ALDEHYDE REDUCTASE-LIKE PROTEIN, CHLOROPLASTIC-RELATED"/>
    <property type="match status" value="1"/>
</dbReference>
<evidence type="ECO:0000313" key="4">
    <source>
        <dbReference type="EMBL" id="SEC83877.1"/>
    </source>
</evidence>
<dbReference type="PRINTS" id="PR00081">
    <property type="entry name" value="GDHRDH"/>
</dbReference>
<accession>A0A1H4VS50</accession>
<comment type="similarity">
    <text evidence="1">Belongs to the short-chain dehydrogenases/reductases (SDR) family.</text>
</comment>
<protein>
    <submittedName>
        <fullName evidence="4">3-oxoacyl-[acyl-carrier protein] reductase</fullName>
    </submittedName>
</protein>
<feature type="domain" description="Ketoreductase" evidence="3">
    <location>
        <begin position="30"/>
        <end position="208"/>
    </location>
</feature>